<comment type="caution">
    <text evidence="1">The sequence shown here is derived from an EMBL/GenBank/DDBJ whole genome shotgun (WGS) entry which is preliminary data.</text>
</comment>
<sequence>MNLEHTDNFTLISDSFEIKSHLIPLIAFKSQEQKEIAENYLIEEAKDFFTNILKVNYDCIQISYQQLITKQDFKATDIEYFYENLFYDLGERDSNGKLKAKIKWGITFDEENTPIEVGRFNKQDKFVNIDNRRHRPELSYRPKYRNLMLFRKYGTIDINGIPIFYYLHFTIQEILDAIKRELSI</sequence>
<gene>
    <name evidence="1" type="ORF">H6G06_17925</name>
</gene>
<protein>
    <submittedName>
        <fullName evidence="1">Uncharacterized protein</fullName>
    </submittedName>
</protein>
<evidence type="ECO:0000313" key="1">
    <source>
        <dbReference type="EMBL" id="MBD2295301.1"/>
    </source>
</evidence>
<name>A0A926WKU1_9NOST</name>
<proteinExistence type="predicted"/>
<keyword evidence="2" id="KW-1185">Reference proteome</keyword>
<dbReference type="AlphaFoldDB" id="A0A926WKU1"/>
<organism evidence="1 2">
    <name type="scientific">Anabaena sphaerica FACHB-251</name>
    <dbReference type="NCBI Taxonomy" id="2692883"/>
    <lineage>
        <taxon>Bacteria</taxon>
        <taxon>Bacillati</taxon>
        <taxon>Cyanobacteriota</taxon>
        <taxon>Cyanophyceae</taxon>
        <taxon>Nostocales</taxon>
        <taxon>Nostocaceae</taxon>
        <taxon>Anabaena</taxon>
    </lineage>
</organism>
<dbReference type="Proteomes" id="UP000662185">
    <property type="component" value="Unassembled WGS sequence"/>
</dbReference>
<dbReference type="EMBL" id="JACJQU010000011">
    <property type="protein sequence ID" value="MBD2295301.1"/>
    <property type="molecule type" value="Genomic_DNA"/>
</dbReference>
<dbReference type="RefSeq" id="WP_190562546.1">
    <property type="nucleotide sequence ID" value="NZ_JACJQU010000011.1"/>
</dbReference>
<reference evidence="2" key="1">
    <citation type="journal article" date="2020" name="ISME J.">
        <title>Comparative genomics reveals insights into cyanobacterial evolution and habitat adaptation.</title>
        <authorList>
            <person name="Chen M.Y."/>
            <person name="Teng W.K."/>
            <person name="Zhao L."/>
            <person name="Hu C.X."/>
            <person name="Zhou Y.K."/>
            <person name="Han B.P."/>
            <person name="Song L.R."/>
            <person name="Shu W.S."/>
        </authorList>
    </citation>
    <scope>NUCLEOTIDE SEQUENCE [LARGE SCALE GENOMIC DNA]</scope>
    <source>
        <strain evidence="2">FACHB-251</strain>
    </source>
</reference>
<evidence type="ECO:0000313" key="2">
    <source>
        <dbReference type="Proteomes" id="UP000662185"/>
    </source>
</evidence>
<accession>A0A926WKU1</accession>